<evidence type="ECO:0000256" key="7">
    <source>
        <dbReference type="ARBA" id="ARBA00022833"/>
    </source>
</evidence>
<dbReference type="SMART" id="SM00840">
    <property type="entry name" value="DALR_2"/>
    <property type="match status" value="1"/>
</dbReference>
<feature type="binding site" evidence="12">
    <location>
        <position position="273"/>
    </location>
    <ligand>
        <name>ATP</name>
        <dbReference type="ChEBI" id="CHEBI:30616"/>
    </ligand>
</feature>
<evidence type="ECO:0000256" key="10">
    <source>
        <dbReference type="ARBA" id="ARBA00023146"/>
    </source>
</evidence>
<sequence length="465" mass="53304">MALNFFNTLSRRKEIFRPLNGKNVGMYTCGPTVYDFAHIGNFRAYVWEDLLRRYLKYKGYKVKQVMNLTDVDDKTIKGSRAQGIPLQEFTEKYKKAFFEDIAKLNIERVEIYPSATEHINEMVALIRELLKKKYAYKGEDGSIYYNIKKFKNYGKLSKFKLRKLIAGKRVKQDEYAKEVASDFALWKAWDENDGDVFWETALGKGRPGWHIECSAMSMKYLGETFDIHTGGIDNMFPHHENEIAQSEAATGKRFVKCWMHCRHLLVDGKKMSKSLGNFYALGDLKDYDAAAIRYLLLATHYRKELNFTLQGLEGAKNIVGHLNETIRRLKDANGKENEIVYALIKKIKIEFESAMDDDLDITKALSALSEFEKQMNKAIDAGELSRNNANVAIEFLQSVDSVLGIMKFESGKLELSAEVEKLIEERENARKGKDFAKADEIRAKLKEMGYALDDTPEGAKARKIA</sequence>
<evidence type="ECO:0000256" key="4">
    <source>
        <dbReference type="ARBA" id="ARBA00022598"/>
    </source>
</evidence>
<evidence type="ECO:0000313" key="16">
    <source>
        <dbReference type="Proteomes" id="UP000677687"/>
    </source>
</evidence>
<dbReference type="AlphaFoldDB" id="A0A8T4KR13"/>
<feature type="binding site" evidence="12">
    <location>
        <position position="238"/>
    </location>
    <ligand>
        <name>Zn(2+)</name>
        <dbReference type="ChEBI" id="CHEBI:29105"/>
    </ligand>
</feature>
<keyword evidence="8 12" id="KW-0067">ATP-binding</keyword>
<comment type="catalytic activity">
    <reaction evidence="11 12">
        <text>tRNA(Cys) + L-cysteine + ATP = L-cysteinyl-tRNA(Cys) + AMP + diphosphate</text>
        <dbReference type="Rhea" id="RHEA:17773"/>
        <dbReference type="Rhea" id="RHEA-COMP:9661"/>
        <dbReference type="Rhea" id="RHEA-COMP:9679"/>
        <dbReference type="ChEBI" id="CHEBI:30616"/>
        <dbReference type="ChEBI" id="CHEBI:33019"/>
        <dbReference type="ChEBI" id="CHEBI:35235"/>
        <dbReference type="ChEBI" id="CHEBI:78442"/>
        <dbReference type="ChEBI" id="CHEBI:78517"/>
        <dbReference type="ChEBI" id="CHEBI:456215"/>
        <dbReference type="EC" id="6.1.1.16"/>
    </reaction>
</comment>
<evidence type="ECO:0000313" key="15">
    <source>
        <dbReference type="EMBL" id="MBS3057463.1"/>
    </source>
</evidence>
<dbReference type="PRINTS" id="PR00983">
    <property type="entry name" value="TRNASYNTHCYS"/>
</dbReference>
<dbReference type="InterPro" id="IPR014729">
    <property type="entry name" value="Rossmann-like_a/b/a_fold"/>
</dbReference>
<evidence type="ECO:0000259" key="14">
    <source>
        <dbReference type="SMART" id="SM00840"/>
    </source>
</evidence>
<evidence type="ECO:0000256" key="6">
    <source>
        <dbReference type="ARBA" id="ARBA00022741"/>
    </source>
</evidence>
<evidence type="ECO:0000256" key="2">
    <source>
        <dbReference type="ARBA" id="ARBA00005594"/>
    </source>
</evidence>
<dbReference type="InterPro" id="IPR015803">
    <property type="entry name" value="Cys-tRNA-ligase"/>
</dbReference>
<protein>
    <recommendedName>
        <fullName evidence="12">Cysteine--tRNA ligase</fullName>
        <ecNumber evidence="12">6.1.1.16</ecNumber>
    </recommendedName>
    <alternativeName>
        <fullName evidence="12">Cysteinyl-tRNA synthetase</fullName>
        <shortName evidence="12">CysRS</shortName>
    </alternativeName>
</protein>
<name>A0A8T4KR13_9ARCH</name>
<dbReference type="GO" id="GO:0004817">
    <property type="term" value="F:cysteine-tRNA ligase activity"/>
    <property type="evidence" value="ECO:0007669"/>
    <property type="project" value="UniProtKB-UniRule"/>
</dbReference>
<dbReference type="InterPro" id="IPR009080">
    <property type="entry name" value="tRNAsynth_Ia_anticodon-bd"/>
</dbReference>
<dbReference type="Pfam" id="PF09190">
    <property type="entry name" value="DALR_2"/>
    <property type="match status" value="1"/>
</dbReference>
<keyword evidence="7 12" id="KW-0862">Zinc</keyword>
<dbReference type="FunFam" id="3.40.50.620:FF:000130">
    <property type="entry name" value="Cysteine--tRNA ligase"/>
    <property type="match status" value="1"/>
</dbReference>
<dbReference type="GO" id="GO:0005524">
    <property type="term" value="F:ATP binding"/>
    <property type="evidence" value="ECO:0007669"/>
    <property type="project" value="UniProtKB-UniRule"/>
</dbReference>
<feature type="short sequence motif" description="'KMSKS' region" evidence="12">
    <location>
        <begin position="270"/>
        <end position="274"/>
    </location>
</feature>
<comment type="similarity">
    <text evidence="2 12">Belongs to the class-I aminoacyl-tRNA synthetase family.</text>
</comment>
<dbReference type="SUPFAM" id="SSF52374">
    <property type="entry name" value="Nucleotidylyl transferase"/>
    <property type="match status" value="1"/>
</dbReference>
<evidence type="ECO:0000256" key="11">
    <source>
        <dbReference type="ARBA" id="ARBA00047398"/>
    </source>
</evidence>
<dbReference type="SUPFAM" id="SSF47323">
    <property type="entry name" value="Anticodon-binding domain of a subclass of class I aminoacyl-tRNA synthetases"/>
    <property type="match status" value="1"/>
</dbReference>
<feature type="domain" description="Cysteinyl-tRNA synthetase class Ia DALR" evidence="14">
    <location>
        <begin position="350"/>
        <end position="414"/>
    </location>
</feature>
<keyword evidence="3 12" id="KW-0963">Cytoplasm</keyword>
<evidence type="ECO:0000256" key="5">
    <source>
        <dbReference type="ARBA" id="ARBA00022723"/>
    </source>
</evidence>
<keyword evidence="9 12" id="KW-0648">Protein biosynthesis</keyword>
<keyword evidence="6 12" id="KW-0547">Nucleotide-binding</keyword>
<evidence type="ECO:0000256" key="12">
    <source>
        <dbReference type="HAMAP-Rule" id="MF_00041"/>
    </source>
</evidence>
<accession>A0A8T4KR13</accession>
<feature type="coiled-coil region" evidence="13">
    <location>
        <begin position="412"/>
        <end position="439"/>
    </location>
</feature>
<dbReference type="Pfam" id="PF23493">
    <property type="entry name" value="CysS_C"/>
    <property type="match status" value="1"/>
</dbReference>
<evidence type="ECO:0000256" key="9">
    <source>
        <dbReference type="ARBA" id="ARBA00022917"/>
    </source>
</evidence>
<dbReference type="Proteomes" id="UP000677687">
    <property type="component" value="Unassembled WGS sequence"/>
</dbReference>
<dbReference type="GO" id="GO:0005829">
    <property type="term" value="C:cytosol"/>
    <property type="evidence" value="ECO:0007669"/>
    <property type="project" value="TreeGrafter"/>
</dbReference>
<dbReference type="InterPro" id="IPR024909">
    <property type="entry name" value="Cys-tRNA/MSH_ligase"/>
</dbReference>
<reference evidence="15" key="2">
    <citation type="submission" date="2021-05" db="EMBL/GenBank/DDBJ databases">
        <title>Protein family content uncovers lineage relationships and bacterial pathway maintenance mechanisms in DPANN archaea.</title>
        <authorList>
            <person name="Castelle C.J."/>
            <person name="Meheust R."/>
            <person name="Jaffe A.L."/>
            <person name="Seitz K."/>
            <person name="Gong X."/>
            <person name="Baker B.J."/>
            <person name="Banfield J.F."/>
        </authorList>
    </citation>
    <scope>NUCLEOTIDE SEQUENCE</scope>
    <source>
        <strain evidence="15">RIFCSPHIGHO2_01_FULL_AR10_44_11</strain>
    </source>
</reference>
<dbReference type="EMBL" id="JAGVWD010000037">
    <property type="protein sequence ID" value="MBS3057463.1"/>
    <property type="molecule type" value="Genomic_DNA"/>
</dbReference>
<dbReference type="InterPro" id="IPR015273">
    <property type="entry name" value="Cys-tRNA-synt_Ia_DALR"/>
</dbReference>
<dbReference type="Gene3D" id="1.20.120.1910">
    <property type="entry name" value="Cysteine-tRNA ligase, C-terminal anti-codon recognition domain"/>
    <property type="match status" value="1"/>
</dbReference>
<dbReference type="GO" id="GO:0008270">
    <property type="term" value="F:zinc ion binding"/>
    <property type="evidence" value="ECO:0007669"/>
    <property type="project" value="UniProtKB-UniRule"/>
</dbReference>
<feature type="binding site" evidence="12">
    <location>
        <position position="29"/>
    </location>
    <ligand>
        <name>Zn(2+)</name>
        <dbReference type="ChEBI" id="CHEBI:29105"/>
    </ligand>
</feature>
<gene>
    <name evidence="12 15" type="primary">cysS</name>
    <name evidence="15" type="ORF">J4415_02435</name>
</gene>
<dbReference type="InterPro" id="IPR032678">
    <property type="entry name" value="tRNA-synt_1_cat_dom"/>
</dbReference>
<organism evidence="15 16">
    <name type="scientific">Candidatus Iainarchaeum sp</name>
    <dbReference type="NCBI Taxonomy" id="3101447"/>
    <lineage>
        <taxon>Archaea</taxon>
        <taxon>Candidatus Iainarchaeota</taxon>
        <taxon>Candidatus Iainarchaeia</taxon>
        <taxon>Candidatus Iainarchaeales</taxon>
        <taxon>Candidatus Iainarchaeaceae</taxon>
        <taxon>Candidatus Iainarchaeum</taxon>
    </lineage>
</organism>
<dbReference type="InterPro" id="IPR056411">
    <property type="entry name" value="CysS_C"/>
</dbReference>
<dbReference type="CDD" id="cd00672">
    <property type="entry name" value="CysRS_core"/>
    <property type="match status" value="1"/>
</dbReference>
<feature type="short sequence motif" description="'HIGH' region" evidence="12">
    <location>
        <begin position="31"/>
        <end position="41"/>
    </location>
</feature>
<keyword evidence="13" id="KW-0175">Coiled coil</keyword>
<dbReference type="PANTHER" id="PTHR10890">
    <property type="entry name" value="CYSTEINYL-TRNA SYNTHETASE"/>
    <property type="match status" value="1"/>
</dbReference>
<comment type="subcellular location">
    <subcellularLocation>
        <location evidence="1 12">Cytoplasm</location>
    </subcellularLocation>
</comment>
<dbReference type="NCBIfam" id="TIGR00435">
    <property type="entry name" value="cysS"/>
    <property type="match status" value="1"/>
</dbReference>
<evidence type="ECO:0000256" key="13">
    <source>
        <dbReference type="SAM" id="Coils"/>
    </source>
</evidence>
<proteinExistence type="inferred from homology"/>
<feature type="binding site" evidence="12">
    <location>
        <position position="242"/>
    </location>
    <ligand>
        <name>Zn(2+)</name>
        <dbReference type="ChEBI" id="CHEBI:29105"/>
    </ligand>
</feature>
<evidence type="ECO:0000256" key="1">
    <source>
        <dbReference type="ARBA" id="ARBA00004496"/>
    </source>
</evidence>
<keyword evidence="10 12" id="KW-0030">Aminoacyl-tRNA synthetase</keyword>
<dbReference type="GO" id="GO:0006423">
    <property type="term" value="P:cysteinyl-tRNA aminoacylation"/>
    <property type="evidence" value="ECO:0007669"/>
    <property type="project" value="UniProtKB-UniRule"/>
</dbReference>
<dbReference type="HAMAP" id="MF_00041">
    <property type="entry name" value="Cys_tRNA_synth"/>
    <property type="match status" value="1"/>
</dbReference>
<dbReference type="EC" id="6.1.1.16" evidence="12"/>
<dbReference type="Pfam" id="PF01406">
    <property type="entry name" value="tRNA-synt_1e"/>
    <property type="match status" value="1"/>
</dbReference>
<comment type="caution">
    <text evidence="15">The sequence shown here is derived from an EMBL/GenBank/DDBJ whole genome shotgun (WGS) entry which is preliminary data.</text>
</comment>
<keyword evidence="5 12" id="KW-0479">Metal-binding</keyword>
<dbReference type="Gene3D" id="3.40.50.620">
    <property type="entry name" value="HUPs"/>
    <property type="match status" value="1"/>
</dbReference>
<reference evidence="15" key="1">
    <citation type="submission" date="2021-03" db="EMBL/GenBank/DDBJ databases">
        <authorList>
            <person name="Jaffe A."/>
        </authorList>
    </citation>
    <scope>NUCLEOTIDE SEQUENCE</scope>
    <source>
        <strain evidence="15">RIFCSPHIGHO2_01_FULL_AR10_44_11</strain>
    </source>
</reference>
<evidence type="ECO:0000256" key="3">
    <source>
        <dbReference type="ARBA" id="ARBA00022490"/>
    </source>
</evidence>
<keyword evidence="4 12" id="KW-0436">Ligase</keyword>
<evidence type="ECO:0000256" key="8">
    <source>
        <dbReference type="ARBA" id="ARBA00022840"/>
    </source>
</evidence>
<dbReference type="PANTHER" id="PTHR10890:SF3">
    <property type="entry name" value="CYSTEINE--TRNA LIGASE, CYTOPLASMIC"/>
    <property type="match status" value="1"/>
</dbReference>
<feature type="binding site" evidence="12">
    <location>
        <position position="213"/>
    </location>
    <ligand>
        <name>Zn(2+)</name>
        <dbReference type="ChEBI" id="CHEBI:29105"/>
    </ligand>
</feature>
<comment type="cofactor">
    <cofactor evidence="12">
        <name>Zn(2+)</name>
        <dbReference type="ChEBI" id="CHEBI:29105"/>
    </cofactor>
    <text evidence="12">Binds 1 zinc ion per subunit.</text>
</comment>